<name>A0A9D4HT16_DREPO</name>
<organism evidence="1 2">
    <name type="scientific">Dreissena polymorpha</name>
    <name type="common">Zebra mussel</name>
    <name type="synonym">Mytilus polymorpha</name>
    <dbReference type="NCBI Taxonomy" id="45954"/>
    <lineage>
        <taxon>Eukaryota</taxon>
        <taxon>Metazoa</taxon>
        <taxon>Spiralia</taxon>
        <taxon>Lophotrochozoa</taxon>
        <taxon>Mollusca</taxon>
        <taxon>Bivalvia</taxon>
        <taxon>Autobranchia</taxon>
        <taxon>Heteroconchia</taxon>
        <taxon>Euheterodonta</taxon>
        <taxon>Imparidentia</taxon>
        <taxon>Neoheterodontei</taxon>
        <taxon>Myida</taxon>
        <taxon>Dreissenoidea</taxon>
        <taxon>Dreissenidae</taxon>
        <taxon>Dreissena</taxon>
    </lineage>
</organism>
<keyword evidence="2" id="KW-1185">Reference proteome</keyword>
<dbReference type="GO" id="GO:0043565">
    <property type="term" value="F:sequence-specific DNA binding"/>
    <property type="evidence" value="ECO:0007669"/>
    <property type="project" value="TreeGrafter"/>
</dbReference>
<dbReference type="PANTHER" id="PTHR47055:SF3">
    <property type="entry name" value="PHORBOL-ESTER_DAG-TYPE DOMAIN-CONTAINING PROTEIN"/>
    <property type="match status" value="1"/>
</dbReference>
<proteinExistence type="predicted"/>
<reference evidence="1" key="2">
    <citation type="submission" date="2020-11" db="EMBL/GenBank/DDBJ databases">
        <authorList>
            <person name="McCartney M.A."/>
            <person name="Auch B."/>
            <person name="Kono T."/>
            <person name="Mallez S."/>
            <person name="Becker A."/>
            <person name="Gohl D.M."/>
            <person name="Silverstein K.A.T."/>
            <person name="Koren S."/>
            <person name="Bechman K.B."/>
            <person name="Herman A."/>
            <person name="Abrahante J.E."/>
            <person name="Garbe J."/>
        </authorList>
    </citation>
    <scope>NUCLEOTIDE SEQUENCE</scope>
    <source>
        <strain evidence="1">Duluth1</strain>
        <tissue evidence="1">Whole animal</tissue>
    </source>
</reference>
<reference evidence="1" key="1">
    <citation type="journal article" date="2019" name="bioRxiv">
        <title>The Genome of the Zebra Mussel, Dreissena polymorpha: A Resource for Invasive Species Research.</title>
        <authorList>
            <person name="McCartney M.A."/>
            <person name="Auch B."/>
            <person name="Kono T."/>
            <person name="Mallez S."/>
            <person name="Zhang Y."/>
            <person name="Obille A."/>
            <person name="Becker A."/>
            <person name="Abrahante J.E."/>
            <person name="Garbe J."/>
            <person name="Badalamenti J.P."/>
            <person name="Herman A."/>
            <person name="Mangelson H."/>
            <person name="Liachko I."/>
            <person name="Sullivan S."/>
            <person name="Sone E.D."/>
            <person name="Koren S."/>
            <person name="Silverstein K.A.T."/>
            <person name="Beckman K.B."/>
            <person name="Gohl D.M."/>
        </authorList>
    </citation>
    <scope>NUCLEOTIDE SEQUENCE</scope>
    <source>
        <strain evidence="1">Duluth1</strain>
        <tissue evidence="1">Whole animal</tissue>
    </source>
</reference>
<comment type="caution">
    <text evidence="1">The sequence shown here is derived from an EMBL/GenBank/DDBJ whole genome shotgun (WGS) entry which is preliminary data.</text>
</comment>
<dbReference type="PANTHER" id="PTHR47055">
    <property type="entry name" value="DDE_TNP_1_7 DOMAIN-CONTAINING PROTEIN"/>
    <property type="match status" value="1"/>
</dbReference>
<gene>
    <name evidence="1" type="ORF">DPMN_040414</name>
</gene>
<sequence length="109" mass="12592">MGGVDRMDQNVGIYQVEIRSKKWWWPVFAYCLDLAFQQTWHLYRATPAGREQPLDLLGIRSAIVKVFLACGQQQANRGRTKSRSTALNRQVLDTLPLVKKDHYVTQSKQ</sequence>
<dbReference type="InterPro" id="IPR052638">
    <property type="entry name" value="PiggyBac_TE-derived"/>
</dbReference>
<evidence type="ECO:0000313" key="1">
    <source>
        <dbReference type="EMBL" id="KAH3733975.1"/>
    </source>
</evidence>
<protein>
    <submittedName>
        <fullName evidence="1">Uncharacterized protein</fullName>
    </submittedName>
</protein>
<dbReference type="AlphaFoldDB" id="A0A9D4HT16"/>
<dbReference type="EMBL" id="JAIWYP010000011">
    <property type="protein sequence ID" value="KAH3733975.1"/>
    <property type="molecule type" value="Genomic_DNA"/>
</dbReference>
<evidence type="ECO:0000313" key="2">
    <source>
        <dbReference type="Proteomes" id="UP000828390"/>
    </source>
</evidence>
<dbReference type="Proteomes" id="UP000828390">
    <property type="component" value="Unassembled WGS sequence"/>
</dbReference>
<accession>A0A9D4HT16</accession>